<feature type="compositionally biased region" description="Polar residues" evidence="4">
    <location>
        <begin position="279"/>
        <end position="289"/>
    </location>
</feature>
<dbReference type="OrthoDB" id="79452at2759"/>
<evidence type="ECO:0000256" key="3">
    <source>
        <dbReference type="PROSITE-ProRule" id="PRU00192"/>
    </source>
</evidence>
<evidence type="ECO:0000256" key="1">
    <source>
        <dbReference type="ARBA" id="ARBA00022443"/>
    </source>
</evidence>
<dbReference type="PANTHER" id="PTHR23176:SF129">
    <property type="entry name" value="RHO GTPASE ACTIVATING PROTEIN AT 16F, ISOFORM E-RELATED"/>
    <property type="match status" value="1"/>
</dbReference>
<dbReference type="InterPro" id="IPR036028">
    <property type="entry name" value="SH3-like_dom_sf"/>
</dbReference>
<protein>
    <recommendedName>
        <fullName evidence="5">SH3 domain-containing protein</fullName>
    </recommendedName>
</protein>
<keyword evidence="1 3" id="KW-0728">SH3 domain</keyword>
<dbReference type="AlphaFoldDB" id="A0A6H5G586"/>
<evidence type="ECO:0000259" key="5">
    <source>
        <dbReference type="PROSITE" id="PS50002"/>
    </source>
</evidence>
<dbReference type="InterPro" id="IPR050729">
    <property type="entry name" value="Rho-GAP"/>
</dbReference>
<dbReference type="Gene3D" id="2.30.30.40">
    <property type="entry name" value="SH3 Domains"/>
    <property type="match status" value="1"/>
</dbReference>
<dbReference type="CDD" id="cd11888">
    <property type="entry name" value="SH3_ARHGAP9_like"/>
    <property type="match status" value="1"/>
</dbReference>
<proteinExistence type="predicted"/>
<dbReference type="SMART" id="SM00326">
    <property type="entry name" value="SH3"/>
    <property type="match status" value="1"/>
</dbReference>
<dbReference type="GO" id="GO:0005096">
    <property type="term" value="F:GTPase activator activity"/>
    <property type="evidence" value="ECO:0007669"/>
    <property type="project" value="UniProtKB-KW"/>
</dbReference>
<accession>A0A6H5G586</accession>
<feature type="domain" description="SH3" evidence="5">
    <location>
        <begin position="2"/>
        <end position="64"/>
    </location>
</feature>
<evidence type="ECO:0000313" key="6">
    <source>
        <dbReference type="EMBL" id="CAA9997726.1"/>
    </source>
</evidence>
<reference evidence="6 7" key="1">
    <citation type="submission" date="2020-02" db="EMBL/GenBank/DDBJ databases">
        <authorList>
            <person name="Ferguson B K."/>
        </authorList>
    </citation>
    <scope>NUCLEOTIDE SEQUENCE [LARGE SCALE GENOMIC DNA]</scope>
</reference>
<dbReference type="PROSITE" id="PS50002">
    <property type="entry name" value="SH3"/>
    <property type="match status" value="1"/>
</dbReference>
<evidence type="ECO:0000256" key="2">
    <source>
        <dbReference type="ARBA" id="ARBA00022468"/>
    </source>
</evidence>
<dbReference type="GO" id="GO:0005737">
    <property type="term" value="C:cytoplasm"/>
    <property type="evidence" value="ECO:0007669"/>
    <property type="project" value="TreeGrafter"/>
</dbReference>
<name>A0A6H5G586_9HEMI</name>
<dbReference type="Proteomes" id="UP000479000">
    <property type="component" value="Unassembled WGS sequence"/>
</dbReference>
<feature type="region of interest" description="Disordered" evidence="4">
    <location>
        <begin position="182"/>
        <end position="203"/>
    </location>
</feature>
<evidence type="ECO:0000256" key="4">
    <source>
        <dbReference type="SAM" id="MobiDB-lite"/>
    </source>
</evidence>
<feature type="compositionally biased region" description="Gly residues" evidence="4">
    <location>
        <begin position="266"/>
        <end position="277"/>
    </location>
</feature>
<dbReference type="Pfam" id="PF00018">
    <property type="entry name" value="SH3_1"/>
    <property type="match status" value="1"/>
</dbReference>
<dbReference type="InterPro" id="IPR001452">
    <property type="entry name" value="SH3_domain"/>
</dbReference>
<keyword evidence="7" id="KW-1185">Reference proteome</keyword>
<dbReference type="SUPFAM" id="SSF50044">
    <property type="entry name" value="SH3-domain"/>
    <property type="match status" value="1"/>
</dbReference>
<feature type="region of interest" description="Disordered" evidence="4">
    <location>
        <begin position="254"/>
        <end position="308"/>
    </location>
</feature>
<evidence type="ECO:0000313" key="7">
    <source>
        <dbReference type="Proteomes" id="UP000479000"/>
    </source>
</evidence>
<dbReference type="PANTHER" id="PTHR23176">
    <property type="entry name" value="RHO/RAC/CDC GTPASE-ACTIVATING PROTEIN"/>
    <property type="match status" value="1"/>
</dbReference>
<gene>
    <name evidence="6" type="ORF">NTEN_LOCUS4020</name>
</gene>
<keyword evidence="2" id="KW-0343">GTPase activation</keyword>
<sequence length="308" mass="34033">MEVDTNVEVLYDFEYTTKDGQQVTIREGEKLLLLKKTNDDWWQVIRCTGRPFYVPSSYVRVLDGKDVVLCLRDGASPASPPTNFTVSVNIKSPPPLASRTKVMVNCDESSDDSLSERYGRIPPVVDIKKKGDSIAEANILDDNMSSSLAELAKEIEFRPKHDRLKYAGSFKTRFERKMPLRQFSGSTPDLTCDTEQEPNNVNNHTKSVEDLVDLENNVHAVIHQVVPTPRPLGNNIRCLQEKLGRMPNFVKSVEDNNLKDSSDSVGSGGGGGSGGGRTSAETLGASSTESLDRTRVPPVAKPRRIRPT</sequence>
<feature type="non-terminal residue" evidence="6">
    <location>
        <position position="308"/>
    </location>
</feature>
<organism evidence="6 7">
    <name type="scientific">Nesidiocoris tenuis</name>
    <dbReference type="NCBI Taxonomy" id="355587"/>
    <lineage>
        <taxon>Eukaryota</taxon>
        <taxon>Metazoa</taxon>
        <taxon>Ecdysozoa</taxon>
        <taxon>Arthropoda</taxon>
        <taxon>Hexapoda</taxon>
        <taxon>Insecta</taxon>
        <taxon>Pterygota</taxon>
        <taxon>Neoptera</taxon>
        <taxon>Paraneoptera</taxon>
        <taxon>Hemiptera</taxon>
        <taxon>Heteroptera</taxon>
        <taxon>Panheteroptera</taxon>
        <taxon>Cimicomorpha</taxon>
        <taxon>Miridae</taxon>
        <taxon>Dicyphina</taxon>
        <taxon>Nesidiocoris</taxon>
    </lineage>
</organism>
<dbReference type="EMBL" id="CADCXU010005920">
    <property type="protein sequence ID" value="CAA9997726.1"/>
    <property type="molecule type" value="Genomic_DNA"/>
</dbReference>